<evidence type="ECO:0000256" key="1">
    <source>
        <dbReference type="SAM" id="MobiDB-lite"/>
    </source>
</evidence>
<proteinExistence type="evidence at transcript level"/>
<feature type="region of interest" description="Disordered" evidence="1">
    <location>
        <begin position="1"/>
        <end position="69"/>
    </location>
</feature>
<feature type="region of interest" description="Disordered" evidence="1">
    <location>
        <begin position="83"/>
        <end position="117"/>
    </location>
</feature>
<evidence type="ECO:0000313" key="2">
    <source>
        <dbReference type="EMBL" id="BAK04469.1"/>
    </source>
</evidence>
<feature type="non-terminal residue" evidence="2">
    <location>
        <position position="1"/>
    </location>
</feature>
<feature type="compositionally biased region" description="Pro residues" evidence="1">
    <location>
        <begin position="108"/>
        <end position="117"/>
    </location>
</feature>
<dbReference type="EMBL" id="AK373272">
    <property type="protein sequence ID" value="BAK04469.1"/>
    <property type="molecule type" value="mRNA"/>
</dbReference>
<name>F2EAU7_HORVV</name>
<reference evidence="2" key="1">
    <citation type="journal article" date="2011" name="Plant Physiol.">
        <title>Comprehensive sequence analysis of 24,783 barley full-length cDNAs derived from 12 clone libraries.</title>
        <authorList>
            <person name="Matsumoto T."/>
            <person name="Tanaka T."/>
            <person name="Sakai H."/>
            <person name="Amano N."/>
            <person name="Kanamori H."/>
            <person name="Kurita K."/>
            <person name="Kikuta A."/>
            <person name="Kamiya K."/>
            <person name="Yamamoto M."/>
            <person name="Ikawa H."/>
            <person name="Fujii N."/>
            <person name="Hori K."/>
            <person name="Itoh T."/>
            <person name="Sato K."/>
        </authorList>
    </citation>
    <scope>NUCLEOTIDE SEQUENCE</scope>
    <source>
        <tissue evidence="2">Seed</tissue>
    </source>
</reference>
<organism evidence="2">
    <name type="scientific">Hordeum vulgare subsp. vulgare</name>
    <name type="common">Domesticated barley</name>
    <dbReference type="NCBI Taxonomy" id="112509"/>
    <lineage>
        <taxon>Eukaryota</taxon>
        <taxon>Viridiplantae</taxon>
        <taxon>Streptophyta</taxon>
        <taxon>Embryophyta</taxon>
        <taxon>Tracheophyta</taxon>
        <taxon>Spermatophyta</taxon>
        <taxon>Magnoliopsida</taxon>
        <taxon>Liliopsida</taxon>
        <taxon>Poales</taxon>
        <taxon>Poaceae</taxon>
        <taxon>BOP clade</taxon>
        <taxon>Pooideae</taxon>
        <taxon>Triticodae</taxon>
        <taxon>Triticeae</taxon>
        <taxon>Hordeinae</taxon>
        <taxon>Hordeum</taxon>
    </lineage>
</organism>
<feature type="compositionally biased region" description="Pro residues" evidence="1">
    <location>
        <begin position="41"/>
        <end position="63"/>
    </location>
</feature>
<dbReference type="AlphaFoldDB" id="F2EAU7"/>
<accession>F2EAU7</accession>
<sequence>ACQGPTLPTPKSPNLAQSPAPPPLLHLAPLGERAPQDPQSPRLPLPMAPALPSSSAPPPPPTSTPRDHLPWCAAARSAYGASLRQDLPRRLAESSNPDAPTSTYASPAPAPFLRPEPPLSCGSTSVRVIPISSSRVCSSVDFRCLL</sequence>
<protein>
    <submittedName>
        <fullName evidence="2">Predicted protein</fullName>
    </submittedName>
</protein>